<dbReference type="Proteomes" id="UP000191040">
    <property type="component" value="Chromosome I"/>
</dbReference>
<evidence type="ECO:0000256" key="3">
    <source>
        <dbReference type="ARBA" id="ARBA00023163"/>
    </source>
</evidence>
<keyword evidence="6" id="KW-1185">Reference proteome</keyword>
<keyword evidence="1" id="KW-0805">Transcription regulation</keyword>
<keyword evidence="2" id="KW-0238">DNA-binding</keyword>
<evidence type="ECO:0000259" key="4">
    <source>
        <dbReference type="PROSITE" id="PS50949"/>
    </source>
</evidence>
<gene>
    <name evidence="5" type="ORF">SAMN06295964_0400</name>
</gene>
<dbReference type="PANTHER" id="PTHR43537:SF45">
    <property type="entry name" value="GNTR FAMILY REGULATORY PROTEIN"/>
    <property type="match status" value="1"/>
</dbReference>
<dbReference type="AlphaFoldDB" id="A0A1T4YQV5"/>
<dbReference type="Pfam" id="PF00392">
    <property type="entry name" value="GntR"/>
    <property type="match status" value="1"/>
</dbReference>
<dbReference type="EMBL" id="LT796768">
    <property type="protein sequence ID" value="SKB03968.1"/>
    <property type="molecule type" value="Genomic_DNA"/>
</dbReference>
<organism evidence="5 6">
    <name type="scientific">Aeromicrobium choanae</name>
    <dbReference type="NCBI Taxonomy" id="1736691"/>
    <lineage>
        <taxon>Bacteria</taxon>
        <taxon>Bacillati</taxon>
        <taxon>Actinomycetota</taxon>
        <taxon>Actinomycetes</taxon>
        <taxon>Propionibacteriales</taxon>
        <taxon>Nocardioidaceae</taxon>
        <taxon>Aeromicrobium</taxon>
    </lineage>
</organism>
<dbReference type="InterPro" id="IPR008920">
    <property type="entry name" value="TF_FadR/GntR_C"/>
</dbReference>
<dbReference type="Pfam" id="PF07729">
    <property type="entry name" value="FCD"/>
    <property type="match status" value="1"/>
</dbReference>
<evidence type="ECO:0000313" key="5">
    <source>
        <dbReference type="EMBL" id="SKB03968.1"/>
    </source>
</evidence>
<dbReference type="InterPro" id="IPR011711">
    <property type="entry name" value="GntR_C"/>
</dbReference>
<dbReference type="SUPFAM" id="SSF48008">
    <property type="entry name" value="GntR ligand-binding domain-like"/>
    <property type="match status" value="1"/>
</dbReference>
<keyword evidence="3" id="KW-0804">Transcription</keyword>
<dbReference type="Gene3D" id="1.10.10.10">
    <property type="entry name" value="Winged helix-like DNA-binding domain superfamily/Winged helix DNA-binding domain"/>
    <property type="match status" value="1"/>
</dbReference>
<dbReference type="STRING" id="1736691.SAMN06295964_0400"/>
<dbReference type="Gene3D" id="1.20.120.530">
    <property type="entry name" value="GntR ligand-binding domain-like"/>
    <property type="match status" value="1"/>
</dbReference>
<dbReference type="SMART" id="SM00895">
    <property type="entry name" value="FCD"/>
    <property type="match status" value="1"/>
</dbReference>
<dbReference type="GO" id="GO:0003677">
    <property type="term" value="F:DNA binding"/>
    <property type="evidence" value="ECO:0007669"/>
    <property type="project" value="UniProtKB-KW"/>
</dbReference>
<dbReference type="GO" id="GO:0003700">
    <property type="term" value="F:DNA-binding transcription factor activity"/>
    <property type="evidence" value="ECO:0007669"/>
    <property type="project" value="InterPro"/>
</dbReference>
<dbReference type="SMART" id="SM00345">
    <property type="entry name" value="HTH_GNTR"/>
    <property type="match status" value="1"/>
</dbReference>
<evidence type="ECO:0000256" key="1">
    <source>
        <dbReference type="ARBA" id="ARBA00023015"/>
    </source>
</evidence>
<accession>A0A1T4YQV5</accession>
<dbReference type="SUPFAM" id="SSF46785">
    <property type="entry name" value="Winged helix' DNA-binding domain"/>
    <property type="match status" value="1"/>
</dbReference>
<dbReference type="PROSITE" id="PS50949">
    <property type="entry name" value="HTH_GNTR"/>
    <property type="match status" value="1"/>
</dbReference>
<dbReference type="InterPro" id="IPR036390">
    <property type="entry name" value="WH_DNA-bd_sf"/>
</dbReference>
<reference evidence="6" key="1">
    <citation type="submission" date="2017-02" db="EMBL/GenBank/DDBJ databases">
        <authorList>
            <person name="Varghese N."/>
            <person name="Submissions S."/>
        </authorList>
    </citation>
    <scope>NUCLEOTIDE SEQUENCE [LARGE SCALE GENOMIC DNA]</scope>
    <source>
        <strain evidence="6">9H-4</strain>
    </source>
</reference>
<evidence type="ECO:0000313" key="6">
    <source>
        <dbReference type="Proteomes" id="UP000191040"/>
    </source>
</evidence>
<dbReference type="InterPro" id="IPR000524">
    <property type="entry name" value="Tscrpt_reg_HTH_GntR"/>
</dbReference>
<protein>
    <submittedName>
        <fullName evidence="5">Transcriptional regulator, GntR family</fullName>
    </submittedName>
</protein>
<feature type="domain" description="HTH gntR-type" evidence="4">
    <location>
        <begin position="15"/>
        <end position="82"/>
    </location>
</feature>
<dbReference type="InterPro" id="IPR036388">
    <property type="entry name" value="WH-like_DNA-bd_sf"/>
</dbReference>
<proteinExistence type="predicted"/>
<evidence type="ECO:0000256" key="2">
    <source>
        <dbReference type="ARBA" id="ARBA00023125"/>
    </source>
</evidence>
<name>A0A1T4YQV5_9ACTN</name>
<sequence length="222" mass="24236">MVYRFGMPTAPAPYRPLRDDVRDRIRDRIVDGSYAPGTRLVERTIAADLGVSRIPVREALQALVLEGFAVDRETRGIAVRTYDAREIAELAGVGAALERVLVGHVVDSVTAEGLAPLRAVLDEARAAIDRSDVEAAVTANSRFHDVLASLGEGTMAHEVLTIVSQRRRWLLAQHSDPAPIHAEHVELFEAIATGDRVRAQQITEDHVRTTIENALRAEGTAP</sequence>
<dbReference type="PANTHER" id="PTHR43537">
    <property type="entry name" value="TRANSCRIPTIONAL REGULATOR, GNTR FAMILY"/>
    <property type="match status" value="1"/>
</dbReference>